<feature type="compositionally biased region" description="Polar residues" evidence="1">
    <location>
        <begin position="174"/>
        <end position="183"/>
    </location>
</feature>
<dbReference type="GeneID" id="59351670"/>
<dbReference type="Pfam" id="PF00135">
    <property type="entry name" value="COesterase"/>
    <property type="match status" value="1"/>
</dbReference>
<keyword evidence="4" id="KW-1185">Reference proteome</keyword>
<dbReference type="PANTHER" id="PTHR11559">
    <property type="entry name" value="CARBOXYLESTERASE"/>
    <property type="match status" value="1"/>
</dbReference>
<dbReference type="Gene3D" id="3.40.50.1820">
    <property type="entry name" value="alpha/beta hydrolase"/>
    <property type="match status" value="1"/>
</dbReference>
<dbReference type="EMBL" id="JACAZF010000013">
    <property type="protein sequence ID" value="KAF7291238.1"/>
    <property type="molecule type" value="Genomic_DNA"/>
</dbReference>
<proteinExistence type="predicted"/>
<dbReference type="AlphaFoldDB" id="A0A8H6S225"/>
<keyword evidence="3" id="KW-0430">Lectin</keyword>
<organism evidence="3 4">
    <name type="scientific">Mycena indigotica</name>
    <dbReference type="NCBI Taxonomy" id="2126181"/>
    <lineage>
        <taxon>Eukaryota</taxon>
        <taxon>Fungi</taxon>
        <taxon>Dikarya</taxon>
        <taxon>Basidiomycota</taxon>
        <taxon>Agaricomycotina</taxon>
        <taxon>Agaricomycetes</taxon>
        <taxon>Agaricomycetidae</taxon>
        <taxon>Agaricales</taxon>
        <taxon>Marasmiineae</taxon>
        <taxon>Mycenaceae</taxon>
        <taxon>Mycena</taxon>
    </lineage>
</organism>
<evidence type="ECO:0000256" key="1">
    <source>
        <dbReference type="SAM" id="MobiDB-lite"/>
    </source>
</evidence>
<feature type="region of interest" description="Disordered" evidence="1">
    <location>
        <begin position="174"/>
        <end position="196"/>
    </location>
</feature>
<dbReference type="InterPro" id="IPR029058">
    <property type="entry name" value="AB_hydrolase_fold"/>
</dbReference>
<dbReference type="SUPFAM" id="SSF53474">
    <property type="entry name" value="alpha/beta-Hydrolases"/>
    <property type="match status" value="1"/>
</dbReference>
<gene>
    <name evidence="3" type="ORF">MIND_01267500</name>
</gene>
<dbReference type="Proteomes" id="UP000636479">
    <property type="component" value="Unassembled WGS sequence"/>
</dbReference>
<accession>A0A8H6S225</accession>
<dbReference type="GO" id="GO:0030246">
    <property type="term" value="F:carbohydrate binding"/>
    <property type="evidence" value="ECO:0007669"/>
    <property type="project" value="UniProtKB-KW"/>
</dbReference>
<comment type="caution">
    <text evidence="3">The sequence shown here is derived from an EMBL/GenBank/DDBJ whole genome shotgun (WGS) entry which is preliminary data.</text>
</comment>
<feature type="domain" description="Carboxylesterase type B" evidence="2">
    <location>
        <begin position="1"/>
        <end position="141"/>
    </location>
</feature>
<name>A0A8H6S225_9AGAR</name>
<evidence type="ECO:0000313" key="3">
    <source>
        <dbReference type="EMBL" id="KAF7291238.1"/>
    </source>
</evidence>
<dbReference type="RefSeq" id="XP_037214360.1">
    <property type="nucleotide sequence ID" value="XM_037369154.1"/>
</dbReference>
<sequence>MGFSAGGIVIFTHLVAFSGRDDNLYRQAIIQSGVTPGDFPSVSQAPIVETTFNNLLSSTSCSGTLNGTASEKLECVRGLPVAEFRQASAGVTGMLFDGDMINVVNPYAAIRAGNWTKVPLLVGSNTDEGIDFFLPGANTTAEAHDAMSPLLTNSTQLDALFQLYPDIPALGSPFNTGDAQMSPRSARPFHHPRDTK</sequence>
<dbReference type="OrthoDB" id="408631at2759"/>
<reference evidence="3" key="1">
    <citation type="submission" date="2020-05" db="EMBL/GenBank/DDBJ databases">
        <title>Mycena genomes resolve the evolution of fungal bioluminescence.</title>
        <authorList>
            <person name="Tsai I.J."/>
        </authorList>
    </citation>
    <scope>NUCLEOTIDE SEQUENCE</scope>
    <source>
        <strain evidence="3">171206Taipei</strain>
    </source>
</reference>
<evidence type="ECO:0000313" key="4">
    <source>
        <dbReference type="Proteomes" id="UP000636479"/>
    </source>
</evidence>
<dbReference type="InterPro" id="IPR050309">
    <property type="entry name" value="Type-B_Carboxylest/Lipase"/>
</dbReference>
<protein>
    <submittedName>
        <fullName evidence="3">Ricin B-type lectin domain-containing protein</fullName>
    </submittedName>
</protein>
<evidence type="ECO:0000259" key="2">
    <source>
        <dbReference type="Pfam" id="PF00135"/>
    </source>
</evidence>
<dbReference type="InterPro" id="IPR002018">
    <property type="entry name" value="CarbesteraseB"/>
</dbReference>